<dbReference type="AlphaFoldDB" id="A0A4U8TAV4"/>
<accession>A0A4U8TAV4</accession>
<protein>
    <submittedName>
        <fullName evidence="3">Alpha/beta hydrolase</fullName>
    </submittedName>
</protein>
<dbReference type="RefSeq" id="WP_034355630.1">
    <property type="nucleotide sequence ID" value="NZ_JRPR02000002.1"/>
</dbReference>
<dbReference type="PANTHER" id="PTHR43798:SF31">
    <property type="entry name" value="AB HYDROLASE SUPERFAMILY PROTEIN YCLE"/>
    <property type="match status" value="1"/>
</dbReference>
<comment type="caution">
    <text evidence="3">The sequence shown here is derived from an EMBL/GenBank/DDBJ whole genome shotgun (WGS) entry which is preliminary data.</text>
</comment>
<dbReference type="SUPFAM" id="SSF53474">
    <property type="entry name" value="alpha/beta-Hydrolases"/>
    <property type="match status" value="1"/>
</dbReference>
<reference evidence="3 4" key="1">
    <citation type="journal article" date="2014" name="Genome Announc.">
        <title>Draft genome sequences of eight enterohepatic helicobacter species isolated from both laboratory and wild rodents.</title>
        <authorList>
            <person name="Sheh A."/>
            <person name="Shen Z."/>
            <person name="Fox J.G."/>
        </authorList>
    </citation>
    <scope>NUCLEOTIDE SEQUENCE [LARGE SCALE GENOMIC DNA]</scope>
    <source>
        <strain evidence="3 4">MIT 09-6949</strain>
    </source>
</reference>
<organism evidence="3 4">
    <name type="scientific">Helicobacter jaachi</name>
    <dbReference type="NCBI Taxonomy" id="1677920"/>
    <lineage>
        <taxon>Bacteria</taxon>
        <taxon>Pseudomonadati</taxon>
        <taxon>Campylobacterota</taxon>
        <taxon>Epsilonproteobacteria</taxon>
        <taxon>Campylobacterales</taxon>
        <taxon>Helicobacteraceae</taxon>
        <taxon>Helicobacter</taxon>
    </lineage>
</organism>
<evidence type="ECO:0000256" key="1">
    <source>
        <dbReference type="ARBA" id="ARBA00022801"/>
    </source>
</evidence>
<dbReference type="GO" id="GO:0016787">
    <property type="term" value="F:hydrolase activity"/>
    <property type="evidence" value="ECO:0007669"/>
    <property type="project" value="UniProtKB-KW"/>
</dbReference>
<evidence type="ECO:0000259" key="2">
    <source>
        <dbReference type="Pfam" id="PF12697"/>
    </source>
</evidence>
<name>A0A4U8TAV4_9HELI</name>
<dbReference type="Gene3D" id="3.40.50.1820">
    <property type="entry name" value="alpha/beta hydrolase"/>
    <property type="match status" value="1"/>
</dbReference>
<evidence type="ECO:0000313" key="3">
    <source>
        <dbReference type="EMBL" id="TLD96975.1"/>
    </source>
</evidence>
<dbReference type="InterPro" id="IPR000073">
    <property type="entry name" value="AB_hydrolase_1"/>
</dbReference>
<dbReference type="OrthoDB" id="9808398at2"/>
<sequence>MAQRRIEYQSHFFDISYEKLFADSMRGATHTESSHIESSAAQGTLDSIADAKSVQSIVFLHGWGSNKDIMKMAFGQCFRDYEHIYVDMPGFGNSPNDTILRTQDYAQIIKDFLRAINSPAIKDCIFVGHSFGGKVALLCEPKELILLSSAGIRVPKSLKVRCKIALAKICNKLGLSAFGKIFRSSDVSAMNEAMYATFKNVVDEDFSSFFSAYEGRASIFWGKDDSATPLASGKQIANLIKNSRFFAMEGGHYFFLEQGKQIENLYRGVA</sequence>
<dbReference type="Pfam" id="PF12697">
    <property type="entry name" value="Abhydrolase_6"/>
    <property type="match status" value="1"/>
</dbReference>
<keyword evidence="1 3" id="KW-0378">Hydrolase</keyword>
<feature type="domain" description="AB hydrolase-1" evidence="2">
    <location>
        <begin position="57"/>
        <end position="156"/>
    </location>
</feature>
<proteinExistence type="predicted"/>
<dbReference type="STRING" id="1677920.LS71_06875"/>
<evidence type="ECO:0000313" key="4">
    <source>
        <dbReference type="Proteomes" id="UP000029733"/>
    </source>
</evidence>
<dbReference type="EMBL" id="JRPR02000002">
    <property type="protein sequence ID" value="TLD96975.1"/>
    <property type="molecule type" value="Genomic_DNA"/>
</dbReference>
<dbReference type="InterPro" id="IPR050266">
    <property type="entry name" value="AB_hydrolase_sf"/>
</dbReference>
<dbReference type="Proteomes" id="UP000029733">
    <property type="component" value="Unassembled WGS sequence"/>
</dbReference>
<dbReference type="InterPro" id="IPR029058">
    <property type="entry name" value="AB_hydrolase_fold"/>
</dbReference>
<dbReference type="PANTHER" id="PTHR43798">
    <property type="entry name" value="MONOACYLGLYCEROL LIPASE"/>
    <property type="match status" value="1"/>
</dbReference>
<gene>
    <name evidence="3" type="ORF">LS71_005135</name>
</gene>
<dbReference type="GO" id="GO:0016020">
    <property type="term" value="C:membrane"/>
    <property type="evidence" value="ECO:0007669"/>
    <property type="project" value="TreeGrafter"/>
</dbReference>
<keyword evidence="4" id="KW-1185">Reference proteome</keyword>